<accession>A0A9P7B7V7</accession>
<gene>
    <name evidence="2" type="ORF">C6P46_000955</name>
</gene>
<dbReference type="EMBL" id="PUHQ01000012">
    <property type="protein sequence ID" value="KAG0664818.1"/>
    <property type="molecule type" value="Genomic_DNA"/>
</dbReference>
<organism evidence="2 3">
    <name type="scientific">Rhodotorula mucilaginosa</name>
    <name type="common">Yeast</name>
    <name type="synonym">Rhodotorula rubra</name>
    <dbReference type="NCBI Taxonomy" id="5537"/>
    <lineage>
        <taxon>Eukaryota</taxon>
        <taxon>Fungi</taxon>
        <taxon>Dikarya</taxon>
        <taxon>Basidiomycota</taxon>
        <taxon>Pucciniomycotina</taxon>
        <taxon>Microbotryomycetes</taxon>
        <taxon>Sporidiobolales</taxon>
        <taxon>Sporidiobolaceae</taxon>
        <taxon>Rhodotorula</taxon>
    </lineage>
</organism>
<feature type="region of interest" description="Disordered" evidence="1">
    <location>
        <begin position="298"/>
        <end position="325"/>
    </location>
</feature>
<dbReference type="AlphaFoldDB" id="A0A9P7B7V7"/>
<keyword evidence="3" id="KW-1185">Reference proteome</keyword>
<dbReference type="Proteomes" id="UP000777482">
    <property type="component" value="Unassembled WGS sequence"/>
</dbReference>
<feature type="compositionally biased region" description="Basic and acidic residues" evidence="1">
    <location>
        <begin position="87"/>
        <end position="98"/>
    </location>
</feature>
<dbReference type="OrthoDB" id="3224367at2759"/>
<proteinExistence type="predicted"/>
<reference evidence="2 3" key="1">
    <citation type="submission" date="2020-11" db="EMBL/GenBank/DDBJ databases">
        <title>Kefir isolates.</title>
        <authorList>
            <person name="Marcisauskas S."/>
            <person name="Kim Y."/>
            <person name="Blasche S."/>
        </authorList>
    </citation>
    <scope>NUCLEOTIDE SEQUENCE [LARGE SCALE GENOMIC DNA]</scope>
    <source>
        <strain evidence="2 3">KR</strain>
    </source>
</reference>
<name>A0A9P7B7V7_RHOMI</name>
<protein>
    <submittedName>
        <fullName evidence="2">Uncharacterized protein</fullName>
    </submittedName>
</protein>
<comment type="caution">
    <text evidence="2">The sequence shown here is derived from an EMBL/GenBank/DDBJ whole genome shotgun (WGS) entry which is preliminary data.</text>
</comment>
<evidence type="ECO:0000256" key="1">
    <source>
        <dbReference type="SAM" id="MobiDB-lite"/>
    </source>
</evidence>
<feature type="compositionally biased region" description="Basic and acidic residues" evidence="1">
    <location>
        <begin position="64"/>
        <end position="80"/>
    </location>
</feature>
<sequence>MHRTKQQLDLLDLFPAASTSTSAPVLVDAPSVAFVGQLPAATPLHLALNHLRREGEDELEDERLEGGLSERARGKQRAEADVFQGDEEVHSPGDDAQSRARQSTMTAQRRVLILTPDRDALRELLVEQCDGSLVGDRLDGSEQALLDRIDIRYLPTSSHLTYFLSTAYEADDFAAGDAYSATGEARAQDPSLLRYRPSLVILNAPSTYLREPAFAEAGVAALASLLAHFFTTFAKGSQCPPILAVFDDHASEIRMPLLPRHLQARRRDPSGQASLEDRDRYPALSVLEHFCAWTGQSTSIQEEPKRPRTLDSSSPVDYLHDTLHQ</sequence>
<evidence type="ECO:0000313" key="2">
    <source>
        <dbReference type="EMBL" id="KAG0664818.1"/>
    </source>
</evidence>
<feature type="region of interest" description="Disordered" evidence="1">
    <location>
        <begin position="55"/>
        <end position="104"/>
    </location>
</feature>
<evidence type="ECO:0000313" key="3">
    <source>
        <dbReference type="Proteomes" id="UP000777482"/>
    </source>
</evidence>